<evidence type="ECO:0000256" key="4">
    <source>
        <dbReference type="ARBA" id="ARBA00023136"/>
    </source>
</evidence>
<gene>
    <name evidence="8" type="primary">gb22719</name>
    <name evidence="8" type="ORF">PR202_gb22719</name>
</gene>
<name>A0AAV5FIK2_ELECO</name>
<dbReference type="Pfam" id="PF00083">
    <property type="entry name" value="Sugar_tr"/>
    <property type="match status" value="3"/>
</dbReference>
<evidence type="ECO:0000256" key="6">
    <source>
        <dbReference type="SAM" id="Phobius"/>
    </source>
</evidence>
<dbReference type="Gene3D" id="1.20.1250.20">
    <property type="entry name" value="MFS general substrate transporter like domains"/>
    <property type="match status" value="1"/>
</dbReference>
<feature type="transmembrane region" description="Helical" evidence="6">
    <location>
        <begin position="229"/>
        <end position="253"/>
    </location>
</feature>
<feature type="region of interest" description="Disordered" evidence="5">
    <location>
        <begin position="135"/>
        <end position="155"/>
    </location>
</feature>
<dbReference type="InterPro" id="IPR005828">
    <property type="entry name" value="MFS_sugar_transport-like"/>
</dbReference>
<dbReference type="PRINTS" id="PR00171">
    <property type="entry name" value="SUGRTRNSPORT"/>
</dbReference>
<dbReference type="GO" id="GO:0015149">
    <property type="term" value="F:hexose transmembrane transporter activity"/>
    <property type="evidence" value="ECO:0007669"/>
    <property type="project" value="TreeGrafter"/>
</dbReference>
<feature type="transmembrane region" description="Helical" evidence="6">
    <location>
        <begin position="461"/>
        <end position="484"/>
    </location>
</feature>
<dbReference type="CDD" id="cd17315">
    <property type="entry name" value="MFS_GLUT_like"/>
    <property type="match status" value="1"/>
</dbReference>
<dbReference type="InterPro" id="IPR036259">
    <property type="entry name" value="MFS_trans_sf"/>
</dbReference>
<dbReference type="EMBL" id="BQKI01000085">
    <property type="protein sequence ID" value="GJN34081.1"/>
    <property type="molecule type" value="Genomic_DNA"/>
</dbReference>
<feature type="transmembrane region" description="Helical" evidence="6">
    <location>
        <begin position="570"/>
        <end position="590"/>
    </location>
</feature>
<keyword evidence="3 6" id="KW-1133">Transmembrane helix</keyword>
<evidence type="ECO:0000313" key="9">
    <source>
        <dbReference type="Proteomes" id="UP001054889"/>
    </source>
</evidence>
<dbReference type="PANTHER" id="PTHR23503:SF103">
    <property type="entry name" value="PLASTIDIC GLUCOSE TRANSPORTER 1-RELATED"/>
    <property type="match status" value="1"/>
</dbReference>
<feature type="compositionally biased region" description="Basic and acidic residues" evidence="5">
    <location>
        <begin position="25"/>
        <end position="36"/>
    </location>
</feature>
<dbReference type="InterPro" id="IPR003663">
    <property type="entry name" value="Sugar/inositol_transpt"/>
</dbReference>
<dbReference type="InterPro" id="IPR005829">
    <property type="entry name" value="Sugar_transporter_CS"/>
</dbReference>
<dbReference type="InterPro" id="IPR020846">
    <property type="entry name" value="MFS_dom"/>
</dbReference>
<accession>A0AAV5FIK2</accession>
<feature type="domain" description="Major facilitator superfamily (MFS) profile" evidence="7">
    <location>
        <begin position="193"/>
        <end position="624"/>
    </location>
</feature>
<feature type="transmembrane region" description="Helical" evidence="6">
    <location>
        <begin position="596"/>
        <end position="620"/>
    </location>
</feature>
<evidence type="ECO:0000259" key="7">
    <source>
        <dbReference type="PROSITE" id="PS50850"/>
    </source>
</evidence>
<reference evidence="8" key="1">
    <citation type="journal article" date="2018" name="DNA Res.">
        <title>Multiple hybrid de novo genome assembly of finger millet, an orphan allotetraploid crop.</title>
        <authorList>
            <person name="Hatakeyama M."/>
            <person name="Aluri S."/>
            <person name="Balachadran M.T."/>
            <person name="Sivarajan S.R."/>
            <person name="Patrignani A."/>
            <person name="Gruter S."/>
            <person name="Poveda L."/>
            <person name="Shimizu-Inatsugi R."/>
            <person name="Baeten J."/>
            <person name="Francoijs K.J."/>
            <person name="Nataraja K.N."/>
            <person name="Reddy Y.A.N."/>
            <person name="Phadnis S."/>
            <person name="Ravikumar R.L."/>
            <person name="Schlapbach R."/>
            <person name="Sreeman S.M."/>
            <person name="Shimizu K.K."/>
        </authorList>
    </citation>
    <scope>NUCLEOTIDE SEQUENCE</scope>
</reference>
<feature type="transmembrane region" description="Helical" evidence="6">
    <location>
        <begin position="351"/>
        <end position="370"/>
    </location>
</feature>
<feature type="transmembrane region" description="Helical" evidence="6">
    <location>
        <begin position="530"/>
        <end position="558"/>
    </location>
</feature>
<dbReference type="InterPro" id="IPR045263">
    <property type="entry name" value="GLUT"/>
</dbReference>
<keyword evidence="4 6" id="KW-0472">Membrane</keyword>
<protein>
    <recommendedName>
        <fullName evidence="7">Major facilitator superfamily (MFS) profile domain-containing protein</fullName>
    </recommendedName>
</protein>
<reference evidence="8" key="2">
    <citation type="submission" date="2021-12" db="EMBL/GenBank/DDBJ databases">
        <title>Resequencing data analysis of finger millet.</title>
        <authorList>
            <person name="Hatakeyama M."/>
            <person name="Aluri S."/>
            <person name="Balachadran M.T."/>
            <person name="Sivarajan S.R."/>
            <person name="Poveda L."/>
            <person name="Shimizu-Inatsugi R."/>
            <person name="Schlapbach R."/>
            <person name="Sreeman S.M."/>
            <person name="Shimizu K.K."/>
        </authorList>
    </citation>
    <scope>NUCLEOTIDE SEQUENCE</scope>
</reference>
<comment type="subcellular location">
    <subcellularLocation>
        <location evidence="1">Membrane</location>
        <topology evidence="1">Multi-pass membrane protein</topology>
    </subcellularLocation>
</comment>
<dbReference type="AlphaFoldDB" id="A0AAV5FIK2"/>
<comment type="caution">
    <text evidence="8">The sequence shown here is derived from an EMBL/GenBank/DDBJ whole genome shotgun (WGS) entry which is preliminary data.</text>
</comment>
<dbReference type="Proteomes" id="UP001054889">
    <property type="component" value="Unassembled WGS sequence"/>
</dbReference>
<dbReference type="SUPFAM" id="SSF103473">
    <property type="entry name" value="MFS general substrate transporter"/>
    <property type="match status" value="1"/>
</dbReference>
<feature type="transmembrane region" description="Helical" evidence="6">
    <location>
        <begin position="319"/>
        <end position="339"/>
    </location>
</feature>
<feature type="compositionally biased region" description="Pro residues" evidence="5">
    <location>
        <begin position="136"/>
        <end position="148"/>
    </location>
</feature>
<evidence type="ECO:0000313" key="8">
    <source>
        <dbReference type="EMBL" id="GJN34081.1"/>
    </source>
</evidence>
<feature type="transmembrane region" description="Helical" evidence="6">
    <location>
        <begin position="286"/>
        <end position="307"/>
    </location>
</feature>
<evidence type="ECO:0000256" key="2">
    <source>
        <dbReference type="ARBA" id="ARBA00022692"/>
    </source>
</evidence>
<dbReference type="PROSITE" id="PS00217">
    <property type="entry name" value="SUGAR_TRANSPORT_2"/>
    <property type="match status" value="1"/>
</dbReference>
<keyword evidence="9" id="KW-1185">Reference proteome</keyword>
<sequence>MQCSTLAEHGRRTPGALRVTSRATESGREKIGRERAGPTTDCSVTPSTRAFARSRAPPRRVHHLLDESPLQFLIAMPPPLSALLVLPVTAAPRWKRPRLGRSRRARPAVVRGRAAALRALPWRVGLWPPRLAPVEVTPPPSSAPPPTDEPGAGSGAAPACCLVGLDAGAGHDGGGGGDGGEGADLGWLRVFPHVLTASMANFLFGYHIGVMNGPIEDIARELGFQGNPFLQGLVVSIFIVGAFFGSLGSSALVDNLGCKKTLQVDSVPLILGALLSAQADSLEEMLLGRFLVGIGIGVNTVLVPIYISEVAPTKYRGSLGTLCQIGTCLGIIAALSLGIPSESDPHWWRTMLYAACVPGVLIVIGMQFAVESPRWLAKVPSNIFSFGGGVRFVLQDPSLYQKALSVYPYRLEGLTMLEKLWRHFGNLPEVDKSMEEIKAVVINDDSQASWSELLVEPHNRVALIGGALFFLQQFAGINGVLYFSSLTFRDVGITSGALASLYVGITNLVGEHSQCPLLCMVFSFPLDEEIAHGLSITGTLFYIFTFALGAGPVTGIIIPELSSARTRSKVMGFSFTVHWICNFLVGLYFLEFVKKFGVGAVSAGFAGISLLTALFAYSFIVENTRTFP</sequence>
<feature type="region of interest" description="Disordered" evidence="5">
    <location>
        <begin position="19"/>
        <end position="45"/>
    </location>
</feature>
<dbReference type="PROSITE" id="PS50850">
    <property type="entry name" value="MFS"/>
    <property type="match status" value="1"/>
</dbReference>
<organism evidence="8 9">
    <name type="scientific">Eleusine coracana subsp. coracana</name>
    <dbReference type="NCBI Taxonomy" id="191504"/>
    <lineage>
        <taxon>Eukaryota</taxon>
        <taxon>Viridiplantae</taxon>
        <taxon>Streptophyta</taxon>
        <taxon>Embryophyta</taxon>
        <taxon>Tracheophyta</taxon>
        <taxon>Spermatophyta</taxon>
        <taxon>Magnoliopsida</taxon>
        <taxon>Liliopsida</taxon>
        <taxon>Poales</taxon>
        <taxon>Poaceae</taxon>
        <taxon>PACMAD clade</taxon>
        <taxon>Chloridoideae</taxon>
        <taxon>Cynodonteae</taxon>
        <taxon>Eleusininae</taxon>
        <taxon>Eleusine</taxon>
    </lineage>
</organism>
<proteinExistence type="predicted"/>
<keyword evidence="2 6" id="KW-0812">Transmembrane</keyword>
<evidence type="ECO:0000256" key="5">
    <source>
        <dbReference type="SAM" id="MobiDB-lite"/>
    </source>
</evidence>
<dbReference type="PANTHER" id="PTHR23503">
    <property type="entry name" value="SOLUTE CARRIER FAMILY 2"/>
    <property type="match status" value="1"/>
</dbReference>
<evidence type="ECO:0000256" key="1">
    <source>
        <dbReference type="ARBA" id="ARBA00004141"/>
    </source>
</evidence>
<dbReference type="GO" id="GO:0016020">
    <property type="term" value="C:membrane"/>
    <property type="evidence" value="ECO:0007669"/>
    <property type="project" value="UniProtKB-SubCell"/>
</dbReference>
<evidence type="ECO:0000256" key="3">
    <source>
        <dbReference type="ARBA" id="ARBA00022989"/>
    </source>
</evidence>
<feature type="transmembrane region" description="Helical" evidence="6">
    <location>
        <begin position="491"/>
        <end position="510"/>
    </location>
</feature>